<dbReference type="Gene3D" id="3.40.1160.10">
    <property type="entry name" value="Acetylglutamate kinase-like"/>
    <property type="match status" value="1"/>
</dbReference>
<dbReference type="GO" id="GO:0009088">
    <property type="term" value="P:threonine biosynthetic process"/>
    <property type="evidence" value="ECO:0007669"/>
    <property type="project" value="UniProtKB-KW"/>
</dbReference>
<dbReference type="GO" id="GO:0004072">
    <property type="term" value="F:aspartate kinase activity"/>
    <property type="evidence" value="ECO:0007669"/>
    <property type="project" value="UniProtKB-EC"/>
</dbReference>
<keyword evidence="8" id="KW-0418">Kinase</keyword>
<feature type="domain" description="ACT" evidence="12">
    <location>
        <begin position="441"/>
        <end position="516"/>
    </location>
</feature>
<keyword evidence="6" id="KW-0791">Threonine biosynthesis</keyword>
<dbReference type="OrthoDB" id="4323675at2759"/>
<dbReference type="GO" id="GO:0009089">
    <property type="term" value="P:lysine biosynthetic process via diaminopimelate"/>
    <property type="evidence" value="ECO:0007669"/>
    <property type="project" value="TreeGrafter"/>
</dbReference>
<dbReference type="GeneID" id="70233559"/>
<evidence type="ECO:0000256" key="3">
    <source>
        <dbReference type="ARBA" id="ARBA00010122"/>
    </source>
</evidence>
<dbReference type="SUPFAM" id="SSF55021">
    <property type="entry name" value="ACT-like"/>
    <property type="match status" value="2"/>
</dbReference>
<evidence type="ECO:0000256" key="8">
    <source>
        <dbReference type="ARBA" id="ARBA00022777"/>
    </source>
</evidence>
<comment type="similarity">
    <text evidence="3">Belongs to the aspartokinase family.</text>
</comment>
<evidence type="ECO:0000256" key="11">
    <source>
        <dbReference type="SAM" id="MobiDB-lite"/>
    </source>
</evidence>
<dbReference type="InterPro" id="IPR002912">
    <property type="entry name" value="ACT_dom"/>
</dbReference>
<keyword evidence="14" id="KW-1185">Reference proteome</keyword>
<evidence type="ECO:0000256" key="7">
    <source>
        <dbReference type="ARBA" id="ARBA00022741"/>
    </source>
</evidence>
<evidence type="ECO:0000256" key="6">
    <source>
        <dbReference type="ARBA" id="ARBA00022697"/>
    </source>
</evidence>
<evidence type="ECO:0000256" key="2">
    <source>
        <dbReference type="ARBA" id="ARBA00005139"/>
    </source>
</evidence>
<evidence type="ECO:0000256" key="5">
    <source>
        <dbReference type="ARBA" id="ARBA00022679"/>
    </source>
</evidence>
<dbReference type="InterPro" id="IPR036393">
    <property type="entry name" value="AceGlu_kinase-like_sf"/>
</dbReference>
<evidence type="ECO:0000256" key="4">
    <source>
        <dbReference type="ARBA" id="ARBA00013059"/>
    </source>
</evidence>
<dbReference type="NCBIfam" id="TIGR00657">
    <property type="entry name" value="asp_kinases"/>
    <property type="match status" value="1"/>
</dbReference>
<organism evidence="13 14">
    <name type="scientific">Ogataea philodendri</name>
    <dbReference type="NCBI Taxonomy" id="1378263"/>
    <lineage>
        <taxon>Eukaryota</taxon>
        <taxon>Fungi</taxon>
        <taxon>Dikarya</taxon>
        <taxon>Ascomycota</taxon>
        <taxon>Saccharomycotina</taxon>
        <taxon>Pichiomycetes</taxon>
        <taxon>Pichiales</taxon>
        <taxon>Pichiaceae</taxon>
        <taxon>Ogataea</taxon>
    </lineage>
</organism>
<dbReference type="Pfam" id="PF00696">
    <property type="entry name" value="AA_kinase"/>
    <property type="match status" value="1"/>
</dbReference>
<evidence type="ECO:0000259" key="12">
    <source>
        <dbReference type="PROSITE" id="PS51671"/>
    </source>
</evidence>
<accession>A0A9P8T8Q4</accession>
<dbReference type="Gene3D" id="3.30.70.260">
    <property type="match status" value="2"/>
</dbReference>
<evidence type="ECO:0000313" key="13">
    <source>
        <dbReference type="EMBL" id="KAH3669470.1"/>
    </source>
</evidence>
<evidence type="ECO:0000256" key="1">
    <source>
        <dbReference type="ARBA" id="ARBA00004986"/>
    </source>
</evidence>
<dbReference type="Pfam" id="PF22468">
    <property type="entry name" value="ACT_9"/>
    <property type="match status" value="1"/>
</dbReference>
<dbReference type="RefSeq" id="XP_046063733.1">
    <property type="nucleotide sequence ID" value="XM_046202369.1"/>
</dbReference>
<comment type="pathway">
    <text evidence="1">Amino-acid biosynthesis; L-methionine biosynthesis via de novo pathway; L-homoserine from L-aspartate: step 1/3.</text>
</comment>
<gene>
    <name evidence="13" type="ORF">OGAPHI_001591</name>
</gene>
<evidence type="ECO:0000313" key="14">
    <source>
        <dbReference type="Proteomes" id="UP000769157"/>
    </source>
</evidence>
<protein>
    <recommendedName>
        <fullName evidence="4">aspartate kinase</fullName>
        <ecNumber evidence="4">2.7.2.4</ecNumber>
    </recommendedName>
</protein>
<dbReference type="SUPFAM" id="SSF53633">
    <property type="entry name" value="Carbamate kinase-like"/>
    <property type="match status" value="1"/>
</dbReference>
<evidence type="ECO:0000256" key="9">
    <source>
        <dbReference type="ARBA" id="ARBA00022840"/>
    </source>
</evidence>
<feature type="compositionally biased region" description="Polar residues" evidence="11">
    <location>
        <begin position="732"/>
        <end position="745"/>
    </location>
</feature>
<reference evidence="13" key="2">
    <citation type="submission" date="2021-01" db="EMBL/GenBank/DDBJ databases">
        <authorList>
            <person name="Schikora-Tamarit M.A."/>
        </authorList>
    </citation>
    <scope>NUCLEOTIDE SEQUENCE</scope>
    <source>
        <strain evidence="13">CBS6075</strain>
    </source>
</reference>
<dbReference type="Proteomes" id="UP000769157">
    <property type="component" value="Unassembled WGS sequence"/>
</dbReference>
<dbReference type="AlphaFoldDB" id="A0A9P8T8Q4"/>
<proteinExistence type="inferred from homology"/>
<reference evidence="13" key="1">
    <citation type="journal article" date="2021" name="Open Biol.">
        <title>Shared evolutionary footprints suggest mitochondrial oxidative damage underlies multiple complex I losses in fungi.</title>
        <authorList>
            <person name="Schikora-Tamarit M.A."/>
            <person name="Marcet-Houben M."/>
            <person name="Nosek J."/>
            <person name="Gabaldon T."/>
        </authorList>
    </citation>
    <scope>NUCLEOTIDE SEQUENCE</scope>
    <source>
        <strain evidence="13">CBS6075</strain>
    </source>
</reference>
<name>A0A9P8T8Q4_9ASCO</name>
<dbReference type="InterPro" id="IPR018042">
    <property type="entry name" value="Aspartate_kinase_CS"/>
</dbReference>
<dbReference type="InterPro" id="IPR001341">
    <property type="entry name" value="Asp_kinase"/>
</dbReference>
<dbReference type="InterPro" id="IPR001048">
    <property type="entry name" value="Asp/Glu/Uridylate_kinase"/>
</dbReference>
<dbReference type="EC" id="2.7.2.4" evidence="4"/>
<evidence type="ECO:0000256" key="10">
    <source>
        <dbReference type="ARBA" id="ARBA00048561"/>
    </source>
</evidence>
<keyword evidence="5" id="KW-0808">Transferase</keyword>
<dbReference type="GO" id="GO:0005524">
    <property type="term" value="F:ATP binding"/>
    <property type="evidence" value="ECO:0007669"/>
    <property type="project" value="UniProtKB-KW"/>
</dbReference>
<keyword evidence="6" id="KW-0028">Amino-acid biosynthesis</keyword>
<sequence>MSLAASVSSLYSLQTGWIVQKFGGTSVGKFPEQICDDIIKVYNESHKVVVVCSARSTHLKTQGTTTRLLTAAELAADDKQEEFQQLLKLVQEDHVNNAKEKIKNPELRERLVKETVEEIEHVKRLLNACLIIGEISAKSNDVVMACGEKLSCRFMAYLLKDRGVRASYVDLSSVTTNMDFSNGLDAASYKTLGERFAAEVRKLPEGTVPVMTGFFGLIPGGLLRGVGRGYTDLCAALTAVGLGADELQIWKEVDGIFTADPRKVQRAKLLSSVTPDEAAELTYYGSEVIHPFTMEQVIKARIPIRIKNVMNPTGEGTIIYPDNLGKRGEATPPHPPISVQNLPSSVFTASKTATAVTAKSDIAVLNIHSNKKTLSHGFLANVFTILDKHKLVVDLISTSEVHISMALHYTSDLKHNFGKALEELTKYGDCDVTKDLCIVSLVGIHMKQLIGIAGAMFKILADERINIEMISQGANEINISCVIDKKDVIKALNALHDRLLLRAFTGGNAVDQRLENLKLDDVLGDKTDFTGPPFRSVVENMNHLDVRELLLDQIELCLEQNVLGSHVSIQKSHLGAVFWIVGYGLDDLVHWSDACSSCNHHKLSHHVRGVGEESLWPTHTDTFAQFEPVNVLGDVTLVVNLDQQVKVALAILVQGHWSVRADNLLAADIGANGNMLANRQSQNVCWSWKSKSEDSGILGHDGLLDQWELLEPVGLQNLALLGRQKIETNQGSNQSRQSCVNQTVFSHGHKV</sequence>
<dbReference type="EMBL" id="JAEUBE010000137">
    <property type="protein sequence ID" value="KAH3669470.1"/>
    <property type="molecule type" value="Genomic_DNA"/>
</dbReference>
<keyword evidence="7" id="KW-0547">Nucleotide-binding</keyword>
<comment type="caution">
    <text evidence="13">The sequence shown here is derived from an EMBL/GenBank/DDBJ whole genome shotgun (WGS) entry which is preliminary data.</text>
</comment>
<dbReference type="PROSITE" id="PS00324">
    <property type="entry name" value="ASPARTOKINASE"/>
    <property type="match status" value="1"/>
</dbReference>
<comment type="pathway">
    <text evidence="2">Amino-acid biosynthesis; L-threonine biosynthesis; L-threonine from L-aspartate: step 1/5.</text>
</comment>
<dbReference type="FunFam" id="3.40.1160.10:FF:000023">
    <property type="entry name" value="Probable aspartokinase"/>
    <property type="match status" value="1"/>
</dbReference>
<dbReference type="InterPro" id="IPR054352">
    <property type="entry name" value="ACT_Aspartokinase"/>
</dbReference>
<dbReference type="PANTHER" id="PTHR21499">
    <property type="entry name" value="ASPARTATE KINASE"/>
    <property type="match status" value="1"/>
</dbReference>
<comment type="catalytic activity">
    <reaction evidence="10">
        <text>L-aspartate + ATP = 4-phospho-L-aspartate + ADP</text>
        <dbReference type="Rhea" id="RHEA:23776"/>
        <dbReference type="ChEBI" id="CHEBI:29991"/>
        <dbReference type="ChEBI" id="CHEBI:30616"/>
        <dbReference type="ChEBI" id="CHEBI:57535"/>
        <dbReference type="ChEBI" id="CHEBI:456216"/>
        <dbReference type="EC" id="2.7.2.4"/>
    </reaction>
    <physiologicalReaction direction="left-to-right" evidence="10">
        <dbReference type="Rhea" id="RHEA:23777"/>
    </physiologicalReaction>
</comment>
<dbReference type="InterPro" id="IPR045865">
    <property type="entry name" value="ACT-like_dom_sf"/>
</dbReference>
<dbReference type="PANTHER" id="PTHR21499:SF59">
    <property type="entry name" value="ASPARTOKINASE"/>
    <property type="match status" value="1"/>
</dbReference>
<dbReference type="GO" id="GO:0005829">
    <property type="term" value="C:cytosol"/>
    <property type="evidence" value="ECO:0007669"/>
    <property type="project" value="TreeGrafter"/>
</dbReference>
<dbReference type="GO" id="GO:0009090">
    <property type="term" value="P:homoserine biosynthetic process"/>
    <property type="evidence" value="ECO:0007669"/>
    <property type="project" value="TreeGrafter"/>
</dbReference>
<dbReference type="PROSITE" id="PS51671">
    <property type="entry name" value="ACT"/>
    <property type="match status" value="1"/>
</dbReference>
<keyword evidence="9" id="KW-0067">ATP-binding</keyword>
<feature type="region of interest" description="Disordered" evidence="11">
    <location>
        <begin position="732"/>
        <end position="751"/>
    </location>
</feature>